<evidence type="ECO:0000256" key="4">
    <source>
        <dbReference type="PROSITE-ProRule" id="PRU00433"/>
    </source>
</evidence>
<dbReference type="Gene3D" id="1.25.10.10">
    <property type="entry name" value="Leucine-rich Repeat Variant"/>
    <property type="match status" value="1"/>
</dbReference>
<dbReference type="InterPro" id="IPR011041">
    <property type="entry name" value="Quinoprot_gluc/sorb_DH_b-prop"/>
</dbReference>
<accession>A0A517YBF8</accession>
<dbReference type="Proteomes" id="UP000315017">
    <property type="component" value="Chromosome"/>
</dbReference>
<dbReference type="InterPro" id="IPR013428">
    <property type="entry name" value="Membrane-bound_put_N"/>
</dbReference>
<evidence type="ECO:0000256" key="2">
    <source>
        <dbReference type="ARBA" id="ARBA00022723"/>
    </source>
</evidence>
<evidence type="ECO:0000313" key="8">
    <source>
        <dbReference type="Proteomes" id="UP000315017"/>
    </source>
</evidence>
<reference evidence="7 8" key="1">
    <citation type="submission" date="2019-02" db="EMBL/GenBank/DDBJ databases">
        <title>Deep-cultivation of Planctomycetes and their phenomic and genomic characterization uncovers novel biology.</title>
        <authorList>
            <person name="Wiegand S."/>
            <person name="Jogler M."/>
            <person name="Boedeker C."/>
            <person name="Pinto D."/>
            <person name="Vollmers J."/>
            <person name="Rivas-Marin E."/>
            <person name="Kohn T."/>
            <person name="Peeters S.H."/>
            <person name="Heuer A."/>
            <person name="Rast P."/>
            <person name="Oberbeckmann S."/>
            <person name="Bunk B."/>
            <person name="Jeske O."/>
            <person name="Meyerdierks A."/>
            <person name="Storesund J.E."/>
            <person name="Kallscheuer N."/>
            <person name="Luecker S."/>
            <person name="Lage O.M."/>
            <person name="Pohl T."/>
            <person name="Merkel B.J."/>
            <person name="Hornburger P."/>
            <person name="Mueller R.-W."/>
            <person name="Bruemmer F."/>
            <person name="Labrenz M."/>
            <person name="Spormann A.M."/>
            <person name="Op den Camp H."/>
            <person name="Overmann J."/>
            <person name="Amann R."/>
            <person name="Jetten M.S.M."/>
            <person name="Mascher T."/>
            <person name="Medema M.H."/>
            <person name="Devos D.P."/>
            <person name="Kaster A.-K."/>
            <person name="Ovreas L."/>
            <person name="Rohde M."/>
            <person name="Galperin M.Y."/>
            <person name="Jogler C."/>
        </authorList>
    </citation>
    <scope>NUCLEOTIDE SEQUENCE [LARGE SCALE GENOMIC DNA]</scope>
    <source>
        <strain evidence="7 8">ETA_A8</strain>
    </source>
</reference>
<feature type="domain" description="Cytochrome c" evidence="6">
    <location>
        <begin position="973"/>
        <end position="1110"/>
    </location>
</feature>
<dbReference type="InterPro" id="IPR016024">
    <property type="entry name" value="ARM-type_fold"/>
</dbReference>
<keyword evidence="1 4" id="KW-0349">Heme</keyword>
<dbReference type="Gene3D" id="1.10.760.10">
    <property type="entry name" value="Cytochrome c-like domain"/>
    <property type="match status" value="1"/>
</dbReference>
<dbReference type="InterPro" id="IPR011042">
    <property type="entry name" value="6-blade_b-propeller_TolB-like"/>
</dbReference>
<evidence type="ECO:0000313" key="7">
    <source>
        <dbReference type="EMBL" id="QDU27551.1"/>
    </source>
</evidence>
<dbReference type="SUPFAM" id="SSF46626">
    <property type="entry name" value="Cytochrome c"/>
    <property type="match status" value="1"/>
</dbReference>
<dbReference type="SUPFAM" id="SSF48371">
    <property type="entry name" value="ARM repeat"/>
    <property type="match status" value="1"/>
</dbReference>
<dbReference type="InterPro" id="IPR004155">
    <property type="entry name" value="PBS_lyase_HEAT"/>
</dbReference>
<keyword evidence="5" id="KW-1133">Transmembrane helix</keyword>
<dbReference type="Pfam" id="PF13646">
    <property type="entry name" value="HEAT_2"/>
    <property type="match status" value="1"/>
</dbReference>
<keyword evidence="2 4" id="KW-0479">Metal-binding</keyword>
<evidence type="ECO:0000256" key="1">
    <source>
        <dbReference type="ARBA" id="ARBA00022617"/>
    </source>
</evidence>
<dbReference type="InterPro" id="IPR013427">
    <property type="entry name" value="Haem-bd_dom_put"/>
</dbReference>
<dbReference type="KEGG" id="aagg:ETAA8_26390"/>
<evidence type="ECO:0000256" key="5">
    <source>
        <dbReference type="SAM" id="Phobius"/>
    </source>
</evidence>
<dbReference type="NCBIfam" id="TIGR02604">
    <property type="entry name" value="Piru_Ver_Nterm"/>
    <property type="match status" value="1"/>
</dbReference>
<keyword evidence="5" id="KW-0472">Membrane</keyword>
<proteinExistence type="predicted"/>
<dbReference type="OrthoDB" id="9770043at2"/>
<dbReference type="EMBL" id="CP036274">
    <property type="protein sequence ID" value="QDU27551.1"/>
    <property type="molecule type" value="Genomic_DNA"/>
</dbReference>
<dbReference type="InterPro" id="IPR055557">
    <property type="entry name" value="DUF7133"/>
</dbReference>
<dbReference type="InterPro" id="IPR009056">
    <property type="entry name" value="Cyt_c-like_dom"/>
</dbReference>
<name>A0A517YBF8_9BACT</name>
<feature type="transmembrane region" description="Helical" evidence="5">
    <location>
        <begin position="47"/>
        <end position="69"/>
    </location>
</feature>
<protein>
    <submittedName>
        <fullName evidence="7">Cytochrome c</fullName>
    </submittedName>
</protein>
<dbReference type="GO" id="GO:0020037">
    <property type="term" value="F:heme binding"/>
    <property type="evidence" value="ECO:0007669"/>
    <property type="project" value="InterPro"/>
</dbReference>
<keyword evidence="3 4" id="KW-0408">Iron</keyword>
<gene>
    <name evidence="7" type="ORF">ETAA8_26390</name>
</gene>
<organism evidence="7 8">
    <name type="scientific">Anatilimnocola aggregata</name>
    <dbReference type="NCBI Taxonomy" id="2528021"/>
    <lineage>
        <taxon>Bacteria</taxon>
        <taxon>Pseudomonadati</taxon>
        <taxon>Planctomycetota</taxon>
        <taxon>Planctomycetia</taxon>
        <taxon>Pirellulales</taxon>
        <taxon>Pirellulaceae</taxon>
        <taxon>Anatilimnocola</taxon>
    </lineage>
</organism>
<dbReference type="Pfam" id="PF23500">
    <property type="entry name" value="DUF7133"/>
    <property type="match status" value="1"/>
</dbReference>
<dbReference type="InterPro" id="IPR036909">
    <property type="entry name" value="Cyt_c-like_dom_sf"/>
</dbReference>
<keyword evidence="8" id="KW-1185">Reference proteome</keyword>
<dbReference type="GO" id="GO:0046872">
    <property type="term" value="F:metal ion binding"/>
    <property type="evidence" value="ECO:0007669"/>
    <property type="project" value="UniProtKB-KW"/>
</dbReference>
<evidence type="ECO:0000256" key="3">
    <source>
        <dbReference type="ARBA" id="ARBA00023004"/>
    </source>
</evidence>
<keyword evidence="5" id="KW-0812">Transmembrane</keyword>
<dbReference type="InterPro" id="IPR011989">
    <property type="entry name" value="ARM-like"/>
</dbReference>
<dbReference type="PANTHER" id="PTHR33546:SF1">
    <property type="entry name" value="LARGE, MULTIFUNCTIONAL SECRETED PROTEIN"/>
    <property type="match status" value="1"/>
</dbReference>
<sequence>MDDRQPTRTKIGQPVILRDCSGRANQTSEETMNQPAMSEILPRPGQFSLIAHFIVVLGCSLAIPAAPWLQNRIVGMEQVSECEMVMPVVPRTEAVRAAASFMAQQASDTSHITVPEGFTVDVAAAAPLVQHPIMAGFDDRGRLYVAENAGLNLRREDLEKQLPNSIVLLADTDDDGVFDKRTLFADKLTFPQGALWHDGWLYVASSGAIWRFRDSNGDDVADQREQIVGKFGYTGNAADVHGCFLGPEGRIYWCEGRHGHEIANAAGEIVSKGKAARIFSCEPDGTDVRTHCGGGMDNPTEVDWTAAGEMLGTANIFYHQRGDCLVHWLHGGVYPRHDQPAMHAEFRRTGELLDAVHDFGHVAVSGLCRYRPCGEGKQGFGKNWNDAWFVTEFNTHKVKSVQLAREGSSYRAEVLDFFTSSSSDSHPTDVLQDADGSLLVIDTGGWFRIGCPTSQIAKPDVLGSIYRVRKRDAAKMVDPWGKKVAWNRATAEELIALLGDTRPAVRARAVAQLVRNKNAAVPYLGKAIDEEDPLLRQHAVEALTKIGSPAALSVLRAAIENNDPVVQQLAALALGAHADGDAVDSLTSLLAKDQPAQLQLTAATALGQIAYPTAIPALVKALAGNLDRPREHALIYALIEIDDPVETRAALAHRSPLVRRAGLIALDQMPSGDLQREEVANLLSTGDLGLQTAALDVISRRPGWTDELVSSISQLLAQPELNEAQQGLVIQSLVAFHKQPAVQRLLAETLASERTPARTQLLLLEAVAQARFEQVPQALRPPLLRALRQAEANIALSAIAAVSSAADAFRDDLSQLSADGKLSAEVRLAAFAASSPGRPLQASEFAWLESQLAGEVAPALRMIAARVLGAAKLTADQQQQLTKAVAIAGPLEIIPLLAAFEHSGDETLGKSLAAAILQSPGNASLSLPQIEALLAHYPASTRTALQTLITRLQLAVQEQRSRLELLTTMLPAGNPKTGKQVFVNRQAGCFLCHRVGSEGGRVGPDLTTIGQRRNKRDLLEAIVFPSSSLARGFESHTFLLDDGRSLTGLIVREAADSLVLRAADQSEVRVSRTSIEEMKPSSISIMPAGLDNVMSRQQLADLVEYLQTLK</sequence>
<dbReference type="AlphaFoldDB" id="A0A517YBF8"/>
<evidence type="ECO:0000259" key="6">
    <source>
        <dbReference type="PROSITE" id="PS51007"/>
    </source>
</evidence>
<dbReference type="SUPFAM" id="SSF50952">
    <property type="entry name" value="Soluble quinoprotein glucose dehydrogenase"/>
    <property type="match status" value="1"/>
</dbReference>
<dbReference type="GO" id="GO:0009055">
    <property type="term" value="F:electron transfer activity"/>
    <property type="evidence" value="ECO:0007669"/>
    <property type="project" value="InterPro"/>
</dbReference>
<dbReference type="NCBIfam" id="TIGR02603">
    <property type="entry name" value="CxxCH_TIGR02603"/>
    <property type="match status" value="1"/>
</dbReference>
<dbReference type="PROSITE" id="PS51007">
    <property type="entry name" value="CYTC"/>
    <property type="match status" value="1"/>
</dbReference>
<dbReference type="PANTHER" id="PTHR33546">
    <property type="entry name" value="LARGE, MULTIFUNCTIONAL SECRETED PROTEIN-RELATED"/>
    <property type="match status" value="1"/>
</dbReference>
<dbReference type="Gene3D" id="2.120.10.30">
    <property type="entry name" value="TolB, C-terminal domain"/>
    <property type="match status" value="1"/>
</dbReference>
<dbReference type="SMART" id="SM00567">
    <property type="entry name" value="EZ_HEAT"/>
    <property type="match status" value="4"/>
</dbReference>